<proteinExistence type="inferred from homology"/>
<dbReference type="GO" id="GO:0030027">
    <property type="term" value="C:lamellipodium"/>
    <property type="evidence" value="ECO:0007669"/>
    <property type="project" value="TreeGrafter"/>
</dbReference>
<dbReference type="GO" id="GO:0030833">
    <property type="term" value="P:regulation of actin filament polymerization"/>
    <property type="evidence" value="ECO:0007669"/>
    <property type="project" value="TreeGrafter"/>
</dbReference>
<organism evidence="10 11">
    <name type="scientific">Zootermopsis nevadensis</name>
    <name type="common">Dampwood termite</name>
    <dbReference type="NCBI Taxonomy" id="136037"/>
    <lineage>
        <taxon>Eukaryota</taxon>
        <taxon>Metazoa</taxon>
        <taxon>Ecdysozoa</taxon>
        <taxon>Arthropoda</taxon>
        <taxon>Hexapoda</taxon>
        <taxon>Insecta</taxon>
        <taxon>Pterygota</taxon>
        <taxon>Neoptera</taxon>
        <taxon>Polyneoptera</taxon>
        <taxon>Dictyoptera</taxon>
        <taxon>Blattodea</taxon>
        <taxon>Blattoidea</taxon>
        <taxon>Termitoidae</taxon>
        <taxon>Termopsidae</taxon>
        <taxon>Zootermopsis</taxon>
    </lineage>
</organism>
<dbReference type="GO" id="GO:0051015">
    <property type="term" value="F:actin filament binding"/>
    <property type="evidence" value="ECO:0007669"/>
    <property type="project" value="TreeGrafter"/>
</dbReference>
<evidence type="ECO:0000256" key="9">
    <source>
        <dbReference type="ARBA" id="ARBA00030786"/>
    </source>
</evidence>
<keyword evidence="11" id="KW-1185">Reference proteome</keyword>
<evidence type="ECO:0000256" key="3">
    <source>
        <dbReference type="ARBA" id="ARBA00004624"/>
    </source>
</evidence>
<dbReference type="OMA" id="GKACEDH"/>
<comment type="similarity">
    <text evidence="4">Belongs to the ABITRAM family.</text>
</comment>
<dbReference type="InterPro" id="IPR011053">
    <property type="entry name" value="Single_hybrid_motif"/>
</dbReference>
<dbReference type="FunCoup" id="A0A067QQ89">
    <property type="interactions" value="772"/>
</dbReference>
<dbReference type="GO" id="GO:0032433">
    <property type="term" value="C:filopodium tip"/>
    <property type="evidence" value="ECO:0007669"/>
    <property type="project" value="TreeGrafter"/>
</dbReference>
<evidence type="ECO:0000256" key="4">
    <source>
        <dbReference type="ARBA" id="ARBA00010764"/>
    </source>
</evidence>
<evidence type="ECO:0000256" key="7">
    <source>
        <dbReference type="ARBA" id="ARBA00023273"/>
    </source>
</evidence>
<dbReference type="AlphaFoldDB" id="A0A067QQ89"/>
<keyword evidence="7" id="KW-0966">Cell projection</keyword>
<dbReference type="STRING" id="136037.A0A067QQ89"/>
<evidence type="ECO:0000256" key="6">
    <source>
        <dbReference type="ARBA" id="ARBA00023242"/>
    </source>
</evidence>
<dbReference type="PANTHER" id="PTHR13651">
    <property type="entry name" value="PROTEIN ABITRAM"/>
    <property type="match status" value="1"/>
</dbReference>
<evidence type="ECO:0000256" key="5">
    <source>
        <dbReference type="ARBA" id="ARBA00019325"/>
    </source>
</evidence>
<dbReference type="GO" id="GO:0048813">
    <property type="term" value="P:dendrite morphogenesis"/>
    <property type="evidence" value="ECO:0007669"/>
    <property type="project" value="TreeGrafter"/>
</dbReference>
<dbReference type="Gene3D" id="2.40.50.100">
    <property type="match status" value="1"/>
</dbReference>
<keyword evidence="6" id="KW-0539">Nucleus</keyword>
<dbReference type="GO" id="GO:0030426">
    <property type="term" value="C:growth cone"/>
    <property type="evidence" value="ECO:0007669"/>
    <property type="project" value="UniProtKB-SubCell"/>
</dbReference>
<dbReference type="Proteomes" id="UP000027135">
    <property type="component" value="Unassembled WGS sequence"/>
</dbReference>
<protein>
    <recommendedName>
        <fullName evidence="5">Protein Abitram</fullName>
    </recommendedName>
    <alternativeName>
        <fullName evidence="8">Actin-binding transcription modulator</fullName>
    </alternativeName>
    <alternativeName>
        <fullName evidence="9">Protein Simiate</fullName>
    </alternativeName>
</protein>
<dbReference type="OrthoDB" id="48130at2759"/>
<dbReference type="InterPro" id="IPR039169">
    <property type="entry name" value="Abitram"/>
</dbReference>
<dbReference type="GO" id="GO:0003785">
    <property type="term" value="F:actin monomer binding"/>
    <property type="evidence" value="ECO:0007669"/>
    <property type="project" value="TreeGrafter"/>
</dbReference>
<dbReference type="GO" id="GO:0016607">
    <property type="term" value="C:nuclear speck"/>
    <property type="evidence" value="ECO:0007669"/>
    <property type="project" value="UniProtKB-SubCell"/>
</dbReference>
<evidence type="ECO:0000256" key="1">
    <source>
        <dbReference type="ARBA" id="ARBA00004279"/>
    </source>
</evidence>
<dbReference type="EMBL" id="KK853141">
    <property type="protein sequence ID" value="KDR10756.1"/>
    <property type="molecule type" value="Genomic_DNA"/>
</dbReference>
<evidence type="ECO:0000256" key="8">
    <source>
        <dbReference type="ARBA" id="ARBA00030463"/>
    </source>
</evidence>
<evidence type="ECO:0000256" key="2">
    <source>
        <dbReference type="ARBA" id="ARBA00004324"/>
    </source>
</evidence>
<reference evidence="10 11" key="1">
    <citation type="journal article" date="2014" name="Nat. Commun.">
        <title>Molecular traces of alternative social organization in a termite genome.</title>
        <authorList>
            <person name="Terrapon N."/>
            <person name="Li C."/>
            <person name="Robertson H.M."/>
            <person name="Ji L."/>
            <person name="Meng X."/>
            <person name="Booth W."/>
            <person name="Chen Z."/>
            <person name="Childers C.P."/>
            <person name="Glastad K.M."/>
            <person name="Gokhale K."/>
            <person name="Gowin J."/>
            <person name="Gronenberg W."/>
            <person name="Hermansen R.A."/>
            <person name="Hu H."/>
            <person name="Hunt B.G."/>
            <person name="Huylmans A.K."/>
            <person name="Khalil S.M."/>
            <person name="Mitchell R.D."/>
            <person name="Munoz-Torres M.C."/>
            <person name="Mustard J.A."/>
            <person name="Pan H."/>
            <person name="Reese J.T."/>
            <person name="Scharf M.E."/>
            <person name="Sun F."/>
            <person name="Vogel H."/>
            <person name="Xiao J."/>
            <person name="Yang W."/>
            <person name="Yang Z."/>
            <person name="Yang Z."/>
            <person name="Zhou J."/>
            <person name="Zhu J."/>
            <person name="Brent C.S."/>
            <person name="Elsik C.G."/>
            <person name="Goodisman M.A."/>
            <person name="Liberles D.A."/>
            <person name="Roe R.M."/>
            <person name="Vargo E.L."/>
            <person name="Vilcinskas A."/>
            <person name="Wang J."/>
            <person name="Bornberg-Bauer E."/>
            <person name="Korb J."/>
            <person name="Zhang G."/>
            <person name="Liebig J."/>
        </authorList>
    </citation>
    <scope>NUCLEOTIDE SEQUENCE [LARGE SCALE GENOMIC DNA]</scope>
    <source>
        <tissue evidence="10">Whole organism</tissue>
    </source>
</reference>
<dbReference type="eggNOG" id="KOG3266">
    <property type="taxonomic scope" value="Eukaryota"/>
</dbReference>
<dbReference type="GO" id="GO:0030425">
    <property type="term" value="C:dendrite"/>
    <property type="evidence" value="ECO:0007669"/>
    <property type="project" value="UniProtKB-SubCell"/>
</dbReference>
<evidence type="ECO:0000313" key="11">
    <source>
        <dbReference type="Proteomes" id="UP000027135"/>
    </source>
</evidence>
<dbReference type="InParanoid" id="A0A067QQ89"/>
<gene>
    <name evidence="10" type="ORF">L798_15374</name>
</gene>
<accession>A0A067QQ89</accession>
<dbReference type="SUPFAM" id="SSF51230">
    <property type="entry name" value="Single hybrid motif"/>
    <property type="match status" value="1"/>
</dbReference>
<dbReference type="FunFam" id="2.40.50.100:FF:000048">
    <property type="entry name" value="Protein Abitram"/>
    <property type="match status" value="1"/>
</dbReference>
<name>A0A067QQ89_ZOONE</name>
<sequence length="194" mass="22003">MHYQYSNMAEAHNISTIPIEDSIEGFDMFQSVTQRYYTPRYCVDERGKGEDHLVLFHSNRICLITLAASHPILKEKKDIGKINFQVSANVDRLKNKVSGKGKHGAQFLHPNSPLCYIECLDGSTYTVRSCIQGKLVEINDALIENPKLLIEKPDAEGYVAIVLPGINNSNQQKQKLLTVEEYNEILEKQSTLYD</sequence>
<dbReference type="GO" id="GO:0051489">
    <property type="term" value="P:regulation of filopodium assembly"/>
    <property type="evidence" value="ECO:0007669"/>
    <property type="project" value="TreeGrafter"/>
</dbReference>
<dbReference type="PANTHER" id="PTHR13651:SF0">
    <property type="entry name" value="PROTEIN ABITRAM"/>
    <property type="match status" value="1"/>
</dbReference>
<dbReference type="Pfam" id="PF01597">
    <property type="entry name" value="GCV_H"/>
    <property type="match status" value="1"/>
</dbReference>
<evidence type="ECO:0000313" key="10">
    <source>
        <dbReference type="EMBL" id="KDR10756.1"/>
    </source>
</evidence>
<comment type="subcellular location">
    <subcellularLocation>
        <location evidence="1">Cell projection</location>
        <location evidence="1">Dendrite</location>
    </subcellularLocation>
    <subcellularLocation>
        <location evidence="3">Cell projection</location>
        <location evidence="3">Growth cone</location>
    </subcellularLocation>
    <subcellularLocation>
        <location evidence="2">Nucleus speckle</location>
    </subcellularLocation>
</comment>
<dbReference type="InterPro" id="IPR033753">
    <property type="entry name" value="GCV_H/Fam206"/>
</dbReference>